<protein>
    <recommendedName>
        <fullName evidence="4">SH3 domain-binding glutamic acid-rich-like protein</fullName>
    </recommendedName>
</protein>
<evidence type="ECO:0000313" key="3">
    <source>
        <dbReference type="Proteomes" id="UP001501920"/>
    </source>
</evidence>
<sequence>MSVVVYFSSAGGSREVKQQQNEIFQFLDAKKIIYRTLDITQSPDLKDEMRKKVGNPSAIPPQVFNGDKYCGDYQAFFNAVEDGKPEKFFKL</sequence>
<reference evidence="2" key="2">
    <citation type="submission" date="2025-08" db="UniProtKB">
        <authorList>
            <consortium name="Ensembl"/>
        </authorList>
    </citation>
    <scope>IDENTIFICATION</scope>
</reference>
<dbReference type="InterPro" id="IPR051033">
    <property type="entry name" value="SH3BGR"/>
</dbReference>
<dbReference type="SUPFAM" id="SSF52833">
    <property type="entry name" value="Thioredoxin-like"/>
    <property type="match status" value="1"/>
</dbReference>
<evidence type="ECO:0000313" key="2">
    <source>
        <dbReference type="Ensembl" id="ENSPNAP00000075634.1"/>
    </source>
</evidence>
<name>A0AAR2LLJ0_PYGNA</name>
<dbReference type="InterPro" id="IPR036249">
    <property type="entry name" value="Thioredoxin-like_sf"/>
</dbReference>
<reference evidence="2" key="3">
    <citation type="submission" date="2025-09" db="UniProtKB">
        <authorList>
            <consortium name="Ensembl"/>
        </authorList>
    </citation>
    <scope>IDENTIFICATION</scope>
</reference>
<dbReference type="PANTHER" id="PTHR12232:SF14">
    <property type="entry name" value="SH3 DOMAIN-BINDING GLUTAMIC ACID-RICH-LIKE PROTEIN 3 ISOFORM 1"/>
    <property type="match status" value="1"/>
</dbReference>
<proteinExistence type="inferred from homology"/>
<dbReference type="Proteomes" id="UP001501920">
    <property type="component" value="Chromosome 9"/>
</dbReference>
<reference evidence="2 3" key="1">
    <citation type="submission" date="2020-10" db="EMBL/GenBank/DDBJ databases">
        <title>Pygocentrus nattereri (red-bellied piranha) genome, fPygNat1, primary haplotype.</title>
        <authorList>
            <person name="Myers G."/>
            <person name="Meyer A."/>
            <person name="Karagic N."/>
            <person name="Pippel M."/>
            <person name="Winkler S."/>
            <person name="Tracey A."/>
            <person name="Wood J."/>
            <person name="Formenti G."/>
            <person name="Howe K."/>
            <person name="Fedrigo O."/>
            <person name="Jarvis E.D."/>
        </authorList>
    </citation>
    <scope>NUCLEOTIDE SEQUENCE [LARGE SCALE GENOMIC DNA]</scope>
</reference>
<dbReference type="AlphaFoldDB" id="A0AAR2LLJ0"/>
<dbReference type="InterPro" id="IPR006993">
    <property type="entry name" value="Glut_rich_SH3-bd"/>
</dbReference>
<evidence type="ECO:0008006" key="4">
    <source>
        <dbReference type="Google" id="ProtNLM"/>
    </source>
</evidence>
<evidence type="ECO:0000256" key="1">
    <source>
        <dbReference type="ARBA" id="ARBA00007764"/>
    </source>
</evidence>
<gene>
    <name evidence="2" type="primary">SH3BGRL3</name>
</gene>
<accession>A0AAR2LLJ0</accession>
<dbReference type="Ensembl" id="ENSPNAT00000061565.1">
    <property type="protein sequence ID" value="ENSPNAP00000075634.1"/>
    <property type="gene ID" value="ENSPNAG00000033076.1"/>
</dbReference>
<dbReference type="GO" id="GO:0005737">
    <property type="term" value="C:cytoplasm"/>
    <property type="evidence" value="ECO:0007669"/>
    <property type="project" value="TreeGrafter"/>
</dbReference>
<dbReference type="PROSITE" id="PS51354">
    <property type="entry name" value="GLUTAREDOXIN_2"/>
    <property type="match status" value="1"/>
</dbReference>
<comment type="similarity">
    <text evidence="1">Belongs to the SH3BGR family.</text>
</comment>
<dbReference type="GeneTree" id="ENSGT00940000157260"/>
<keyword evidence="3" id="KW-1185">Reference proteome</keyword>
<organism evidence="2 3">
    <name type="scientific">Pygocentrus nattereri</name>
    <name type="common">Red-bellied piranha</name>
    <dbReference type="NCBI Taxonomy" id="42514"/>
    <lineage>
        <taxon>Eukaryota</taxon>
        <taxon>Metazoa</taxon>
        <taxon>Chordata</taxon>
        <taxon>Craniata</taxon>
        <taxon>Vertebrata</taxon>
        <taxon>Euteleostomi</taxon>
        <taxon>Actinopterygii</taxon>
        <taxon>Neopterygii</taxon>
        <taxon>Teleostei</taxon>
        <taxon>Ostariophysi</taxon>
        <taxon>Characiformes</taxon>
        <taxon>Characoidei</taxon>
        <taxon>Pygocentrus</taxon>
    </lineage>
</organism>
<dbReference type="PANTHER" id="PTHR12232">
    <property type="entry name" value="SH3 DOMAIN-BINDING GLUTAMIC ACID-RICH-LIKE PROTEIN"/>
    <property type="match status" value="1"/>
</dbReference>
<dbReference type="CDD" id="cd03030">
    <property type="entry name" value="GRX_SH3BGR"/>
    <property type="match status" value="1"/>
</dbReference>
<dbReference type="Gene3D" id="3.40.30.10">
    <property type="entry name" value="Glutaredoxin"/>
    <property type="match status" value="1"/>
</dbReference>
<dbReference type="Pfam" id="PF04908">
    <property type="entry name" value="SH3BGR"/>
    <property type="match status" value="1"/>
</dbReference>